<dbReference type="FunFam" id="3.40.50.1000:FF:000022">
    <property type="entry name" value="Phosphoglycolate phosphatase"/>
    <property type="match status" value="1"/>
</dbReference>
<dbReference type="EMBL" id="MBTG01000026">
    <property type="protein sequence ID" value="OPH52144.1"/>
    <property type="molecule type" value="Genomic_DNA"/>
</dbReference>
<proteinExistence type="predicted"/>
<organism evidence="1 2">
    <name type="scientific">Paenibacillus ferrarius</name>
    <dbReference type="NCBI Taxonomy" id="1469647"/>
    <lineage>
        <taxon>Bacteria</taxon>
        <taxon>Bacillati</taxon>
        <taxon>Bacillota</taxon>
        <taxon>Bacilli</taxon>
        <taxon>Bacillales</taxon>
        <taxon>Paenibacillaceae</taxon>
        <taxon>Paenibacillus</taxon>
    </lineage>
</organism>
<dbReference type="SFLD" id="SFLDG01129">
    <property type="entry name" value="C1.5:_HAD__Beta-PGM__Phosphata"/>
    <property type="match status" value="1"/>
</dbReference>
<dbReference type="PANTHER" id="PTHR43434">
    <property type="entry name" value="PHOSPHOGLYCOLATE PHOSPHATASE"/>
    <property type="match status" value="1"/>
</dbReference>
<gene>
    <name evidence="1" type="ORF">BC351_32940</name>
</gene>
<dbReference type="GO" id="GO:0005829">
    <property type="term" value="C:cytosol"/>
    <property type="evidence" value="ECO:0007669"/>
    <property type="project" value="TreeGrafter"/>
</dbReference>
<dbReference type="SFLD" id="SFLDG01135">
    <property type="entry name" value="C1.5.6:_HAD__Beta-PGM__Phospha"/>
    <property type="match status" value="1"/>
</dbReference>
<dbReference type="InterPro" id="IPR036412">
    <property type="entry name" value="HAD-like_sf"/>
</dbReference>
<dbReference type="OrthoDB" id="9807630at2"/>
<dbReference type="NCBIfam" id="TIGR01509">
    <property type="entry name" value="HAD-SF-IA-v3"/>
    <property type="match status" value="1"/>
</dbReference>
<dbReference type="Pfam" id="PF13419">
    <property type="entry name" value="HAD_2"/>
    <property type="match status" value="1"/>
</dbReference>
<dbReference type="PRINTS" id="PR00413">
    <property type="entry name" value="HADHALOGNASE"/>
</dbReference>
<evidence type="ECO:0000313" key="2">
    <source>
        <dbReference type="Proteomes" id="UP000190626"/>
    </source>
</evidence>
<dbReference type="SUPFAM" id="SSF56784">
    <property type="entry name" value="HAD-like"/>
    <property type="match status" value="1"/>
</dbReference>
<dbReference type="SFLD" id="SFLDS00003">
    <property type="entry name" value="Haloacid_Dehalogenase"/>
    <property type="match status" value="1"/>
</dbReference>
<dbReference type="GO" id="GO:0006281">
    <property type="term" value="P:DNA repair"/>
    <property type="evidence" value="ECO:0007669"/>
    <property type="project" value="TreeGrafter"/>
</dbReference>
<dbReference type="InterPro" id="IPR041492">
    <property type="entry name" value="HAD_2"/>
</dbReference>
<dbReference type="Proteomes" id="UP000190626">
    <property type="component" value="Unassembled WGS sequence"/>
</dbReference>
<dbReference type="NCBIfam" id="NF009804">
    <property type="entry name" value="PRK13288.1"/>
    <property type="match status" value="1"/>
</dbReference>
<reference evidence="2" key="1">
    <citation type="submission" date="2016-07" db="EMBL/GenBank/DDBJ databases">
        <authorList>
            <person name="Florea S."/>
            <person name="Webb J.S."/>
            <person name="Jaromczyk J."/>
            <person name="Schardl C.L."/>
        </authorList>
    </citation>
    <scope>NUCLEOTIDE SEQUENCE [LARGE SCALE GENOMIC DNA]</scope>
    <source>
        <strain evidence="2">CY1</strain>
    </source>
</reference>
<dbReference type="PANTHER" id="PTHR43434:SF26">
    <property type="entry name" value="PYROPHOSPHATASE PPAX"/>
    <property type="match status" value="1"/>
</dbReference>
<keyword evidence="2" id="KW-1185">Reference proteome</keyword>
<dbReference type="Gene3D" id="3.40.50.1000">
    <property type="entry name" value="HAD superfamily/HAD-like"/>
    <property type="match status" value="1"/>
</dbReference>
<sequence length="222" mass="24534">MIQTVLFDLDGTIVDTNELIVQSFLHSLEGETPEPLSRELIIPNMGRPLVEQMTFFTGQTEAEAIEALIKKYRTFNLSKHDELVKEFPNVRIVMEKLHAAGYKIGIVTSKIRQTTLMGLKLCGLDTFISTIVTVEDVKEAKPHPEGIFAALKELGSTPEQAIMVGDSHYDIEAAKNAGVTAVGVTWSWKGRSYLEGYSPDYLIDDMFDLLPIVGLTSDVDAG</sequence>
<protein>
    <submittedName>
        <fullName evidence="1">Pyrophosphatase</fullName>
    </submittedName>
</protein>
<dbReference type="InterPro" id="IPR023214">
    <property type="entry name" value="HAD_sf"/>
</dbReference>
<dbReference type="Gene3D" id="1.10.150.240">
    <property type="entry name" value="Putative phosphatase, domain 2"/>
    <property type="match status" value="1"/>
</dbReference>
<dbReference type="STRING" id="1469647.BC351_32940"/>
<dbReference type="NCBIfam" id="TIGR01549">
    <property type="entry name" value="HAD-SF-IA-v1"/>
    <property type="match status" value="1"/>
</dbReference>
<dbReference type="InterPro" id="IPR050155">
    <property type="entry name" value="HAD-like_hydrolase_sf"/>
</dbReference>
<name>A0A1V4HE56_9BACL</name>
<evidence type="ECO:0000313" key="1">
    <source>
        <dbReference type="EMBL" id="OPH52144.1"/>
    </source>
</evidence>
<dbReference type="AlphaFoldDB" id="A0A1V4HE56"/>
<dbReference type="InterPro" id="IPR023198">
    <property type="entry name" value="PGP-like_dom2"/>
</dbReference>
<dbReference type="InterPro" id="IPR006439">
    <property type="entry name" value="HAD-SF_hydro_IA"/>
</dbReference>
<dbReference type="RefSeq" id="WP_079416325.1">
    <property type="nucleotide sequence ID" value="NZ_MBTG01000026.1"/>
</dbReference>
<comment type="caution">
    <text evidence="1">The sequence shown here is derived from an EMBL/GenBank/DDBJ whole genome shotgun (WGS) entry which is preliminary data.</text>
</comment>
<dbReference type="GO" id="GO:0008967">
    <property type="term" value="F:phosphoglycolate phosphatase activity"/>
    <property type="evidence" value="ECO:0007669"/>
    <property type="project" value="TreeGrafter"/>
</dbReference>
<accession>A0A1V4HE56</accession>